<dbReference type="Proteomes" id="UP000285112">
    <property type="component" value="Unassembled WGS sequence"/>
</dbReference>
<reference evidence="2 3" key="1">
    <citation type="submission" date="2018-09" db="EMBL/GenBank/DDBJ databases">
        <title>YIM PH 21725 draft genome.</title>
        <authorList>
            <person name="Miao C."/>
        </authorList>
    </citation>
    <scope>NUCLEOTIDE SEQUENCE [LARGE SCALE GENOMIC DNA]</scope>
    <source>
        <strain evidence="3">YIM PH21725</strain>
    </source>
</reference>
<dbReference type="InterPro" id="IPR027417">
    <property type="entry name" value="P-loop_NTPase"/>
</dbReference>
<gene>
    <name evidence="2" type="ORF">D5S19_04080</name>
</gene>
<comment type="caution">
    <text evidence="2">The sequence shown here is derived from an EMBL/GenBank/DDBJ whole genome shotgun (WGS) entry which is preliminary data.</text>
</comment>
<name>A0A419IA41_9PSEU</name>
<accession>A0A419IA41</accession>
<dbReference type="SUPFAM" id="SSF52540">
    <property type="entry name" value="P-loop containing nucleoside triphosphate hydrolases"/>
    <property type="match status" value="1"/>
</dbReference>
<proteinExistence type="predicted"/>
<evidence type="ECO:0000256" key="1">
    <source>
        <dbReference type="SAM" id="MobiDB-lite"/>
    </source>
</evidence>
<dbReference type="EMBL" id="QZFV01000054">
    <property type="protein sequence ID" value="RJQ89636.1"/>
    <property type="molecule type" value="Genomic_DNA"/>
</dbReference>
<dbReference type="RefSeq" id="WP_120021984.1">
    <property type="nucleotide sequence ID" value="NZ_QZFV01000054.1"/>
</dbReference>
<protein>
    <submittedName>
        <fullName evidence="2">GTPase</fullName>
    </submittedName>
</protein>
<organism evidence="2 3">
    <name type="scientific">Amycolatopsis panacis</name>
    <dbReference type="NCBI Taxonomy" id="2340917"/>
    <lineage>
        <taxon>Bacteria</taxon>
        <taxon>Bacillati</taxon>
        <taxon>Actinomycetota</taxon>
        <taxon>Actinomycetes</taxon>
        <taxon>Pseudonocardiales</taxon>
        <taxon>Pseudonocardiaceae</taxon>
        <taxon>Amycolatopsis</taxon>
    </lineage>
</organism>
<dbReference type="OrthoDB" id="4379468at2"/>
<keyword evidence="3" id="KW-1185">Reference proteome</keyword>
<feature type="region of interest" description="Disordered" evidence="1">
    <location>
        <begin position="332"/>
        <end position="352"/>
    </location>
</feature>
<sequence length="400" mass="43343">MTEDVRALLADAYACYRDSRRASALLREALDHLDEPLRVGITGAAGTGKSTLAAALSDWPSRALRNLELVDDPSPTKLTDASIRLLRHLDPDEVATLRPTATSTFARQTAVDTVLVLARSDETGAGRIDALLTAKQLARRAWREDPLCSGFQGVIAVAAQLAYGARAFTNDEFELLAAFAAVPREELERHLLSVDSFIDPAFPGPVSAETRRSLVARFGLFGVKLALTLIRTGCDTRPKLSTELVRRSGLGELRDTIAGCFAARADALRARTAVICLETVLQAEPRPHSDRLVARVERFSVTAHDFRELRLIADIRGGRTALSGEPAEEATQLLGAQGTAPEERLGLETGTDPGEVYEAGLDAVLRWRHEAERSDRPPAERAAAHVVVRSVEGLLTQFTA</sequence>
<evidence type="ECO:0000313" key="3">
    <source>
        <dbReference type="Proteomes" id="UP000285112"/>
    </source>
</evidence>
<dbReference type="AlphaFoldDB" id="A0A419IA41"/>
<evidence type="ECO:0000313" key="2">
    <source>
        <dbReference type="EMBL" id="RJQ89636.1"/>
    </source>
</evidence>